<evidence type="ECO:0000256" key="1">
    <source>
        <dbReference type="SAM" id="MobiDB-lite"/>
    </source>
</evidence>
<accession>A0A3N0YZ95</accession>
<dbReference type="Proteomes" id="UP000281406">
    <property type="component" value="Unassembled WGS sequence"/>
</dbReference>
<protein>
    <submittedName>
        <fullName evidence="2">Uncharacterized protein</fullName>
    </submittedName>
</protein>
<name>A0A3N0YZ95_ANAGA</name>
<evidence type="ECO:0000313" key="2">
    <source>
        <dbReference type="EMBL" id="ROL51322.1"/>
    </source>
</evidence>
<organism evidence="2 3">
    <name type="scientific">Anabarilius grahami</name>
    <name type="common">Kanglang fish</name>
    <name type="synonym">Barilius grahami</name>
    <dbReference type="NCBI Taxonomy" id="495550"/>
    <lineage>
        <taxon>Eukaryota</taxon>
        <taxon>Metazoa</taxon>
        <taxon>Chordata</taxon>
        <taxon>Craniata</taxon>
        <taxon>Vertebrata</taxon>
        <taxon>Euteleostomi</taxon>
        <taxon>Actinopterygii</taxon>
        <taxon>Neopterygii</taxon>
        <taxon>Teleostei</taxon>
        <taxon>Ostariophysi</taxon>
        <taxon>Cypriniformes</taxon>
        <taxon>Xenocyprididae</taxon>
        <taxon>Xenocypridinae</taxon>
        <taxon>Xenocypridinae incertae sedis</taxon>
        <taxon>Anabarilius</taxon>
    </lineage>
</organism>
<sequence>MHPSFCLIPSGPRKQATPRPHLWDSSPGSRAVPKVEGRTIEQPDRMGWAMLQHEVARDALGGVEHSGVLRLIPGQRSSGGFDSPSACTSAQVHAANTCAPVRLWPEDTDGLDFQ</sequence>
<dbReference type="EMBL" id="RJVU01018862">
    <property type="protein sequence ID" value="ROL51322.1"/>
    <property type="molecule type" value="Genomic_DNA"/>
</dbReference>
<keyword evidence="3" id="KW-1185">Reference proteome</keyword>
<gene>
    <name evidence="2" type="ORF">DPX16_22418</name>
</gene>
<dbReference type="AlphaFoldDB" id="A0A3N0YZ95"/>
<evidence type="ECO:0000313" key="3">
    <source>
        <dbReference type="Proteomes" id="UP000281406"/>
    </source>
</evidence>
<comment type="caution">
    <text evidence="2">The sequence shown here is derived from an EMBL/GenBank/DDBJ whole genome shotgun (WGS) entry which is preliminary data.</text>
</comment>
<reference evidence="2 3" key="1">
    <citation type="submission" date="2018-10" db="EMBL/GenBank/DDBJ databases">
        <title>Genome assembly for a Yunnan-Guizhou Plateau 3E fish, Anabarilius grahami (Regan), and its evolutionary and genetic applications.</title>
        <authorList>
            <person name="Jiang W."/>
        </authorList>
    </citation>
    <scope>NUCLEOTIDE SEQUENCE [LARGE SCALE GENOMIC DNA]</scope>
    <source>
        <strain evidence="2">AG-KIZ</strain>
        <tissue evidence="2">Muscle</tissue>
    </source>
</reference>
<feature type="region of interest" description="Disordered" evidence="1">
    <location>
        <begin position="1"/>
        <end position="40"/>
    </location>
</feature>
<proteinExistence type="predicted"/>